<evidence type="ECO:0000256" key="3">
    <source>
        <dbReference type="ARBA" id="ARBA00020071"/>
    </source>
</evidence>
<proteinExistence type="inferred from homology"/>
<dbReference type="Proteomes" id="UP000185494">
    <property type="component" value="Chromosome 2"/>
</dbReference>
<sequence length="267" mass="29257">MLGHWHPPPAILASMLLHGAAITSLAVAPQHWSWLLQGLVANHAALGLLGMHPRSRMLGRNLWRLPPASRIRGEVALTFDDGPDPEVTPRVLDLLDEAGAHASFFVIGREARRCPALIREIRLRGHSVENHTFSHPLFLAARGPMAHRREILMAQEAIREAGGDPRYFRAPLGLRSPLLYPALDPTGLLHVSWTHRGADGLVRSADRVLKRFADTRAGDILLLHDGRQRHGQTAVLEMLGPLLRELTAKGLRSVSLPEALGAAQNGT</sequence>
<dbReference type="PANTHER" id="PTHR10587:SF137">
    <property type="entry name" value="4-DEOXY-4-FORMAMIDO-L-ARABINOSE-PHOSPHOUNDECAPRENOL DEFORMYLASE ARND-RELATED"/>
    <property type="match status" value="1"/>
</dbReference>
<dbReference type="PANTHER" id="PTHR10587">
    <property type="entry name" value="GLYCOSYL TRANSFERASE-RELATED"/>
    <property type="match status" value="1"/>
</dbReference>
<reference evidence="6 7" key="1">
    <citation type="submission" date="2016-05" db="EMBL/GenBank/DDBJ databases">
        <title>Complete Genome and Methylome Analysis of Psychrotrophic Bacterial Isolates from Antarctic Lake Untersee.</title>
        <authorList>
            <person name="Fomenkov A."/>
            <person name="Akimov V.N."/>
            <person name="Vasilyeva L.V."/>
            <person name="Andersen D."/>
            <person name="Vincze T."/>
            <person name="Roberts R.J."/>
        </authorList>
    </citation>
    <scope>NUCLEOTIDE SEQUENCE [LARGE SCALE GENOMIC DNA]</scope>
    <source>
        <strain evidence="6 7">U14-5</strain>
    </source>
</reference>
<organism evidence="6 7">
    <name type="scientific">Roseomonas gilardii</name>
    <dbReference type="NCBI Taxonomy" id="257708"/>
    <lineage>
        <taxon>Bacteria</taxon>
        <taxon>Pseudomonadati</taxon>
        <taxon>Pseudomonadota</taxon>
        <taxon>Alphaproteobacteria</taxon>
        <taxon>Acetobacterales</taxon>
        <taxon>Roseomonadaceae</taxon>
        <taxon>Roseomonas</taxon>
    </lineage>
</organism>
<comment type="function">
    <text evidence="1">Is involved in generating a small heat-stable compound (Nod), an acylated oligomer of N-acetylglucosamine, that stimulates mitosis in various plant protoplasts.</text>
</comment>
<dbReference type="AlphaFoldDB" id="A0A1L7AM62"/>
<gene>
    <name evidence="6" type="ORF">RGI145_21360</name>
</gene>
<dbReference type="Pfam" id="PF01522">
    <property type="entry name" value="Polysacc_deac_1"/>
    <property type="match status" value="1"/>
</dbReference>
<evidence type="ECO:0000256" key="4">
    <source>
        <dbReference type="ARBA" id="ARBA00032976"/>
    </source>
</evidence>
<evidence type="ECO:0000313" key="6">
    <source>
        <dbReference type="EMBL" id="APT59855.1"/>
    </source>
</evidence>
<dbReference type="InterPro" id="IPR011330">
    <property type="entry name" value="Glyco_hydro/deAcase_b/a-brl"/>
</dbReference>
<comment type="similarity">
    <text evidence="2">Belongs to the polysaccharide deacetylase family.</text>
</comment>
<dbReference type="InterPro" id="IPR050248">
    <property type="entry name" value="Polysacc_deacetylase_ArnD"/>
</dbReference>
<dbReference type="Gene3D" id="3.20.20.370">
    <property type="entry name" value="Glycoside hydrolase/deacetylase"/>
    <property type="match status" value="1"/>
</dbReference>
<evidence type="ECO:0000313" key="7">
    <source>
        <dbReference type="Proteomes" id="UP000185494"/>
    </source>
</evidence>
<dbReference type="InterPro" id="IPR002509">
    <property type="entry name" value="NODB_dom"/>
</dbReference>
<evidence type="ECO:0000259" key="5">
    <source>
        <dbReference type="PROSITE" id="PS51677"/>
    </source>
</evidence>
<accession>A0A1L7AM62</accession>
<dbReference type="GO" id="GO:0005975">
    <property type="term" value="P:carbohydrate metabolic process"/>
    <property type="evidence" value="ECO:0007669"/>
    <property type="project" value="InterPro"/>
</dbReference>
<feature type="domain" description="NodB homology" evidence="5">
    <location>
        <begin position="73"/>
        <end position="254"/>
    </location>
</feature>
<evidence type="ECO:0000256" key="1">
    <source>
        <dbReference type="ARBA" id="ARBA00003236"/>
    </source>
</evidence>
<name>A0A1L7AM62_9PROT</name>
<dbReference type="EMBL" id="CP015584">
    <property type="protein sequence ID" value="APT59855.1"/>
    <property type="molecule type" value="Genomic_DNA"/>
</dbReference>
<dbReference type="PROSITE" id="PS51677">
    <property type="entry name" value="NODB"/>
    <property type="match status" value="1"/>
</dbReference>
<dbReference type="SUPFAM" id="SSF88713">
    <property type="entry name" value="Glycoside hydrolase/deacetylase"/>
    <property type="match status" value="1"/>
</dbReference>
<evidence type="ECO:0000256" key="2">
    <source>
        <dbReference type="ARBA" id="ARBA00010973"/>
    </source>
</evidence>
<dbReference type="GO" id="GO:0016810">
    <property type="term" value="F:hydrolase activity, acting on carbon-nitrogen (but not peptide) bonds"/>
    <property type="evidence" value="ECO:0007669"/>
    <property type="project" value="InterPro"/>
</dbReference>
<dbReference type="KEGG" id="rgi:RGI145_21360"/>
<protein>
    <recommendedName>
        <fullName evidence="3">Chitooligosaccharide deacetylase</fullName>
    </recommendedName>
    <alternativeName>
        <fullName evidence="4">Nodulation protein B</fullName>
    </alternativeName>
</protein>
<dbReference type="STRING" id="257708.RGI145_21360"/>
<dbReference type="CDD" id="cd10917">
    <property type="entry name" value="CE4_NodB_like_6s_7s"/>
    <property type="match status" value="1"/>
</dbReference>